<dbReference type="EMBL" id="LAZR01000350">
    <property type="protein sequence ID" value="KKN73126.1"/>
    <property type="molecule type" value="Genomic_DNA"/>
</dbReference>
<protein>
    <submittedName>
        <fullName evidence="1">Uncharacterized protein</fullName>
    </submittedName>
</protein>
<accession>A0A0F9VHZ2</accession>
<comment type="caution">
    <text evidence="1">The sequence shown here is derived from an EMBL/GenBank/DDBJ whole genome shotgun (WGS) entry which is preliminary data.</text>
</comment>
<dbReference type="AlphaFoldDB" id="A0A0F9VHZ2"/>
<name>A0A0F9VHZ2_9ZZZZ</name>
<organism evidence="1">
    <name type="scientific">marine sediment metagenome</name>
    <dbReference type="NCBI Taxonomy" id="412755"/>
    <lineage>
        <taxon>unclassified sequences</taxon>
        <taxon>metagenomes</taxon>
        <taxon>ecological metagenomes</taxon>
    </lineage>
</organism>
<gene>
    <name evidence="1" type="ORF">LCGC14_0404350</name>
</gene>
<proteinExistence type="predicted"/>
<reference evidence="1" key="1">
    <citation type="journal article" date="2015" name="Nature">
        <title>Complex archaea that bridge the gap between prokaryotes and eukaryotes.</title>
        <authorList>
            <person name="Spang A."/>
            <person name="Saw J.H."/>
            <person name="Jorgensen S.L."/>
            <person name="Zaremba-Niedzwiedzka K."/>
            <person name="Martijn J."/>
            <person name="Lind A.E."/>
            <person name="van Eijk R."/>
            <person name="Schleper C."/>
            <person name="Guy L."/>
            <person name="Ettema T.J."/>
        </authorList>
    </citation>
    <scope>NUCLEOTIDE SEQUENCE</scope>
</reference>
<sequence>MSRNWNDFCLYCVGNKVKDIRECEDRACPFYSFRHGGLEPEVEKEICQKIVTEVLTRGD</sequence>
<evidence type="ECO:0000313" key="1">
    <source>
        <dbReference type="EMBL" id="KKN73126.1"/>
    </source>
</evidence>